<feature type="compositionally biased region" description="Polar residues" evidence="1">
    <location>
        <begin position="35"/>
        <end position="44"/>
    </location>
</feature>
<proteinExistence type="predicted"/>
<dbReference type="InterPro" id="IPR046522">
    <property type="entry name" value="DUF6699"/>
</dbReference>
<reference evidence="4" key="1">
    <citation type="submission" date="2024-04" db="EMBL/GenBank/DDBJ databases">
        <authorList>
            <person name="Shaw F."/>
            <person name="Minotto A."/>
        </authorList>
    </citation>
    <scope>NUCLEOTIDE SEQUENCE [LARGE SCALE GENOMIC DNA]</scope>
</reference>
<dbReference type="EMBL" id="OZ037954">
    <property type="protein sequence ID" value="CAL1698886.1"/>
    <property type="molecule type" value="Genomic_DNA"/>
</dbReference>
<dbReference type="Proteomes" id="UP001497453">
    <property type="component" value="Chromosome 11"/>
</dbReference>
<evidence type="ECO:0000259" key="2">
    <source>
        <dbReference type="Pfam" id="PF20415"/>
    </source>
</evidence>
<evidence type="ECO:0000313" key="4">
    <source>
        <dbReference type="Proteomes" id="UP001497453"/>
    </source>
</evidence>
<evidence type="ECO:0000313" key="3">
    <source>
        <dbReference type="EMBL" id="CAL1698886.1"/>
    </source>
</evidence>
<feature type="region of interest" description="Disordered" evidence="1">
    <location>
        <begin position="17"/>
        <end position="81"/>
    </location>
</feature>
<sequence>MQPYRCQCYACRRPRCPPPHQPNHRGARPNRGILRNSNRSNAPQSARPYTPYQAPQNPGTRASPGRRHSLRTPGQNMPVTPAYFAPGTVRPPAYYFPDGSYWVPSAVAPGTLYNRNGTVATPLVFPAIVPTVTPTSSARSSRPLPAVTPNYTRIPHVWQEGIEWPPGSGMRARVVRVCDLFVAWHPNPSALRWDVSRLPSTATRRNHLGNVFKLAEADFNTPATTPPSNMVLITCRVGVVNEYWPEIEVQGSPVTVENVLDAVYDYFDRFLTQGEVNRIRDEDPDNFHWLRDAMIRRCQNSGQLYQHVWRQGFKRVDCLGDNRMFNGLGVEYHPGCTWTLDLKLTS</sequence>
<feature type="domain" description="DUF6699" evidence="2">
    <location>
        <begin position="191"/>
        <end position="328"/>
    </location>
</feature>
<keyword evidence="4" id="KW-1185">Reference proteome</keyword>
<dbReference type="Pfam" id="PF20415">
    <property type="entry name" value="DUF6699"/>
    <property type="match status" value="1"/>
</dbReference>
<name>A0ABP1CT84_9APHY</name>
<evidence type="ECO:0000256" key="1">
    <source>
        <dbReference type="SAM" id="MobiDB-lite"/>
    </source>
</evidence>
<protein>
    <recommendedName>
        <fullName evidence="2">DUF6699 domain-containing protein</fullName>
    </recommendedName>
</protein>
<accession>A0ABP1CT84</accession>
<gene>
    <name evidence="3" type="ORF">GFSPODELE1_LOCUS2382</name>
</gene>
<organism evidence="3 4">
    <name type="scientific">Somion occarium</name>
    <dbReference type="NCBI Taxonomy" id="3059160"/>
    <lineage>
        <taxon>Eukaryota</taxon>
        <taxon>Fungi</taxon>
        <taxon>Dikarya</taxon>
        <taxon>Basidiomycota</taxon>
        <taxon>Agaricomycotina</taxon>
        <taxon>Agaricomycetes</taxon>
        <taxon>Polyporales</taxon>
        <taxon>Cerrenaceae</taxon>
        <taxon>Somion</taxon>
    </lineage>
</organism>